<organism evidence="8 9">
    <name type="scientific">Streptomyces qinglanensis</name>
    <dbReference type="NCBI Taxonomy" id="943816"/>
    <lineage>
        <taxon>Bacteria</taxon>
        <taxon>Bacillati</taxon>
        <taxon>Actinomycetota</taxon>
        <taxon>Actinomycetes</taxon>
        <taxon>Kitasatosporales</taxon>
        <taxon>Streptomycetaceae</taxon>
        <taxon>Streptomyces</taxon>
    </lineage>
</organism>
<comment type="similarity">
    <text evidence="2">Belongs to the acyl-CoA dehydrogenase family.</text>
</comment>
<dbReference type="Gene3D" id="1.20.140.10">
    <property type="entry name" value="Butyryl-CoA Dehydrogenase, subunit A, domain 3"/>
    <property type="match status" value="1"/>
</dbReference>
<dbReference type="InterPro" id="IPR009100">
    <property type="entry name" value="AcylCoA_DH/oxidase_NM_dom_sf"/>
</dbReference>
<evidence type="ECO:0000256" key="6">
    <source>
        <dbReference type="SAM" id="Phobius"/>
    </source>
</evidence>
<keyword evidence="4" id="KW-0274">FAD</keyword>
<evidence type="ECO:0000259" key="7">
    <source>
        <dbReference type="Pfam" id="PF00441"/>
    </source>
</evidence>
<evidence type="ECO:0000256" key="2">
    <source>
        <dbReference type="ARBA" id="ARBA00009347"/>
    </source>
</evidence>
<dbReference type="AlphaFoldDB" id="A0A1E7KB59"/>
<dbReference type="GO" id="GO:0050660">
    <property type="term" value="F:flavin adenine dinucleotide binding"/>
    <property type="evidence" value="ECO:0007669"/>
    <property type="project" value="InterPro"/>
</dbReference>
<evidence type="ECO:0000313" key="9">
    <source>
        <dbReference type="Proteomes" id="UP000175829"/>
    </source>
</evidence>
<comment type="cofactor">
    <cofactor evidence="1">
        <name>FAD</name>
        <dbReference type="ChEBI" id="CHEBI:57692"/>
    </cofactor>
</comment>
<dbReference type="PANTHER" id="PTHR43884:SF19">
    <property type="entry name" value="ACYL-COA DEHYDROGENASE FADE4-RELATED"/>
    <property type="match status" value="1"/>
</dbReference>
<feature type="region of interest" description="Disordered" evidence="5">
    <location>
        <begin position="527"/>
        <end position="547"/>
    </location>
</feature>
<dbReference type="Pfam" id="PF00441">
    <property type="entry name" value="Acyl-CoA_dh_1"/>
    <property type="match status" value="1"/>
</dbReference>
<dbReference type="EMBL" id="LJGV01000022">
    <property type="protein sequence ID" value="OEV01159.1"/>
    <property type="molecule type" value="Genomic_DNA"/>
</dbReference>
<keyword evidence="6" id="KW-0812">Transmembrane</keyword>
<protein>
    <submittedName>
        <fullName evidence="8">Acyl-CoA dehydrogenase</fullName>
    </submittedName>
</protein>
<evidence type="ECO:0000313" key="8">
    <source>
        <dbReference type="EMBL" id="OEV01159.1"/>
    </source>
</evidence>
<comment type="caution">
    <text evidence="8">The sequence shown here is derived from an EMBL/GenBank/DDBJ whole genome shotgun (WGS) entry which is preliminary data.</text>
</comment>
<evidence type="ECO:0000256" key="3">
    <source>
        <dbReference type="ARBA" id="ARBA00022630"/>
    </source>
</evidence>
<dbReference type="Gene3D" id="2.40.110.10">
    <property type="entry name" value="Butyryl-CoA Dehydrogenase, subunit A, domain 2"/>
    <property type="match status" value="1"/>
</dbReference>
<feature type="domain" description="Acyl-CoA dehydrogenase/oxidase C-terminal" evidence="7">
    <location>
        <begin position="251"/>
        <end position="400"/>
    </location>
</feature>
<reference evidence="8 9" key="1">
    <citation type="journal article" date="2016" name="Front. Microbiol.">
        <title>Comparative Genomics Analysis of Streptomyces Species Reveals Their Adaptation to the Marine Environment and Their Diversity at the Genomic Level.</title>
        <authorList>
            <person name="Tian X."/>
            <person name="Zhang Z."/>
            <person name="Yang T."/>
            <person name="Chen M."/>
            <person name="Li J."/>
            <person name="Chen F."/>
            <person name="Yang J."/>
            <person name="Li W."/>
            <person name="Zhang B."/>
            <person name="Zhang Z."/>
            <person name="Wu J."/>
            <person name="Zhang C."/>
            <person name="Long L."/>
            <person name="Xiao J."/>
        </authorList>
    </citation>
    <scope>NUCLEOTIDE SEQUENCE [LARGE SCALE GENOMIC DNA]</scope>
    <source>
        <strain evidence="8 9">SCSIO M10379</strain>
    </source>
</reference>
<dbReference type="InterPro" id="IPR037069">
    <property type="entry name" value="AcylCoA_DH/ox_N_sf"/>
</dbReference>
<keyword evidence="6" id="KW-1133">Transmembrane helix</keyword>
<name>A0A1E7KB59_9ACTN</name>
<dbReference type="InterPro" id="IPR036250">
    <property type="entry name" value="AcylCo_DH-like_C"/>
</dbReference>
<evidence type="ECO:0000256" key="4">
    <source>
        <dbReference type="ARBA" id="ARBA00022827"/>
    </source>
</evidence>
<evidence type="ECO:0000256" key="5">
    <source>
        <dbReference type="SAM" id="MobiDB-lite"/>
    </source>
</evidence>
<accession>A0A1E7KB59</accession>
<dbReference type="PATRIC" id="fig|943816.4.peg.1569"/>
<proteinExistence type="inferred from homology"/>
<dbReference type="Proteomes" id="UP000175829">
    <property type="component" value="Unassembled WGS sequence"/>
</dbReference>
<feature type="transmembrane region" description="Helical" evidence="6">
    <location>
        <begin position="100"/>
        <end position="121"/>
    </location>
</feature>
<feature type="compositionally biased region" description="Low complexity" evidence="5">
    <location>
        <begin position="537"/>
        <end position="547"/>
    </location>
</feature>
<sequence>MTPTERKAEGEATGADEELRIQHRIADLERRFGAPDDPGNPLGTAALLAADERGELLAEAEDVLTDFRLNAEFVPRERGGRLDRVDTLGRVLRTVFRRDASLGLGYGATTFLAAVAVWAAGTEEQRRRVAELLLNGGRLAIAYHELAHGNDFVRNEFRATPTADGGFRLDGVKQVINNVVRAEALVLFSRTDEAAGSRSHSVLLVEKDRLPAGRLRYLPRYHTVGVRGCQNAGIEFTDCPVDGDALVGEVGDGVELALRSFQITRSVVPSMILGGGDTALRTAVGFALDRQLYNRSVLEIPHARATLVGAFTDLLICDCLALAATRAVHLLPAETSVYAAAVKYLLPKLLTETTYDLSVVLGANFYVRGGEYGAFQKHVRDLPMISLGHAGTAACQATIIPQLPRLARTAWCGGTPAPDGLFRIRDPLPPLDPARLALVATSDSLACSLVGAAGELAADGARTGVHRPALTALAGELEAELRALQEECAAMPARDRTVLASPRAYAGADRYALLLAAAACLGVWRRQSRDPDGGRPPGSAGSAGPQPAGAGFLAGPGWLTAALARLVRRLGRPLPELPSEVEGHLLDEVLARYHEGRSYDLYDTPLAG</sequence>
<dbReference type="PANTHER" id="PTHR43884">
    <property type="entry name" value="ACYL-COA DEHYDROGENASE"/>
    <property type="match status" value="1"/>
</dbReference>
<dbReference type="SUPFAM" id="SSF47203">
    <property type="entry name" value="Acyl-CoA dehydrogenase C-terminal domain-like"/>
    <property type="match status" value="1"/>
</dbReference>
<dbReference type="InterPro" id="IPR009075">
    <property type="entry name" value="AcylCo_DH/oxidase_C"/>
</dbReference>
<keyword evidence="6" id="KW-0472">Membrane</keyword>
<gene>
    <name evidence="8" type="ORF">AN217_10775</name>
</gene>
<dbReference type="InterPro" id="IPR046373">
    <property type="entry name" value="Acyl-CoA_Oxase/DH_mid-dom_sf"/>
</dbReference>
<dbReference type="SUPFAM" id="SSF56645">
    <property type="entry name" value="Acyl-CoA dehydrogenase NM domain-like"/>
    <property type="match status" value="1"/>
</dbReference>
<dbReference type="GO" id="GO:0005886">
    <property type="term" value="C:plasma membrane"/>
    <property type="evidence" value="ECO:0007669"/>
    <property type="project" value="TreeGrafter"/>
</dbReference>
<evidence type="ECO:0000256" key="1">
    <source>
        <dbReference type="ARBA" id="ARBA00001974"/>
    </source>
</evidence>
<keyword evidence="3" id="KW-0285">Flavoprotein</keyword>
<dbReference type="GO" id="GO:0003995">
    <property type="term" value="F:acyl-CoA dehydrogenase activity"/>
    <property type="evidence" value="ECO:0007669"/>
    <property type="project" value="TreeGrafter"/>
</dbReference>
<dbReference type="Gene3D" id="1.10.540.10">
    <property type="entry name" value="Acyl-CoA dehydrogenase/oxidase, N-terminal domain"/>
    <property type="match status" value="1"/>
</dbReference>